<keyword evidence="3" id="KW-1133">Transmembrane helix</keyword>
<dbReference type="InterPro" id="IPR028190">
    <property type="entry name" value="Ntox21"/>
</dbReference>
<organism evidence="8 9">
    <name type="scientific">Streptomyces venezuelae</name>
    <dbReference type="NCBI Taxonomy" id="54571"/>
    <lineage>
        <taxon>Bacteria</taxon>
        <taxon>Bacillati</taxon>
        <taxon>Actinomycetota</taxon>
        <taxon>Actinomycetes</taxon>
        <taxon>Kitasatosporales</taxon>
        <taxon>Streptomycetaceae</taxon>
        <taxon>Streptomyces</taxon>
    </lineage>
</organism>
<dbReference type="Gene3D" id="3.10.380.20">
    <property type="entry name" value="Novel toxin 21 (CdiA), C-terminal domain"/>
    <property type="match status" value="1"/>
</dbReference>
<dbReference type="Gene3D" id="2.180.10.10">
    <property type="entry name" value="RHS repeat-associated core"/>
    <property type="match status" value="2"/>
</dbReference>
<dbReference type="PANTHER" id="PTHR32305">
    <property type="match status" value="1"/>
</dbReference>
<reference evidence="8 9" key="1">
    <citation type="submission" date="2018-05" db="EMBL/GenBank/DDBJ databases">
        <title>Streptomyces venezuelae.</title>
        <authorList>
            <person name="Kim W."/>
            <person name="Lee N."/>
            <person name="Cho B.-K."/>
        </authorList>
    </citation>
    <scope>NUCLEOTIDE SEQUENCE [LARGE SCALE GENOMIC DNA]</scope>
    <source>
        <strain evidence="8 9">ATCC 14583</strain>
    </source>
</reference>
<dbReference type="InterPro" id="IPR045351">
    <property type="entry name" value="DUF6531"/>
</dbReference>
<accession>A0A5P2BH15</accession>
<evidence type="ECO:0000259" key="5">
    <source>
        <dbReference type="Pfam" id="PF20148"/>
    </source>
</evidence>
<dbReference type="Proteomes" id="UP000323046">
    <property type="component" value="Chromosome"/>
</dbReference>
<feature type="region of interest" description="Disordered" evidence="2">
    <location>
        <begin position="1403"/>
        <end position="1423"/>
    </location>
</feature>
<dbReference type="InterPro" id="IPR049082">
    <property type="entry name" value="T7SS_signal"/>
</dbReference>
<feature type="domain" description="Novel toxin 21" evidence="4">
    <location>
        <begin position="1437"/>
        <end position="1501"/>
    </location>
</feature>
<dbReference type="InterPro" id="IPR022385">
    <property type="entry name" value="Rhs_assc_core"/>
</dbReference>
<dbReference type="InterPro" id="IPR050708">
    <property type="entry name" value="T6SS_VgrG/RHS"/>
</dbReference>
<dbReference type="Pfam" id="PF25023">
    <property type="entry name" value="TEN_YD-shell"/>
    <property type="match status" value="2"/>
</dbReference>
<dbReference type="NCBIfam" id="TIGR01643">
    <property type="entry name" value="YD_repeat_2x"/>
    <property type="match status" value="16"/>
</dbReference>
<keyword evidence="1" id="KW-0677">Repeat</keyword>
<evidence type="ECO:0000313" key="8">
    <source>
        <dbReference type="EMBL" id="QES28988.1"/>
    </source>
</evidence>
<feature type="region of interest" description="Disordered" evidence="2">
    <location>
        <begin position="113"/>
        <end position="184"/>
    </location>
</feature>
<feature type="compositionally biased region" description="Polar residues" evidence="2">
    <location>
        <begin position="167"/>
        <end position="179"/>
    </location>
</feature>
<dbReference type="InterPro" id="IPR056823">
    <property type="entry name" value="TEN-like_YD-shell"/>
</dbReference>
<protein>
    <submittedName>
        <fullName evidence="8">Uncharacterized protein</fullName>
    </submittedName>
</protein>
<feature type="region of interest" description="Disordered" evidence="2">
    <location>
        <begin position="1"/>
        <end position="23"/>
    </location>
</feature>
<keyword evidence="3" id="KW-0472">Membrane</keyword>
<evidence type="ECO:0000256" key="1">
    <source>
        <dbReference type="ARBA" id="ARBA00022737"/>
    </source>
</evidence>
<dbReference type="OrthoDB" id="4981820at2"/>
<dbReference type="InterPro" id="IPR006530">
    <property type="entry name" value="YD"/>
</dbReference>
<dbReference type="RefSeq" id="WP_150171312.1">
    <property type="nucleotide sequence ID" value="NZ_CP029193.1"/>
</dbReference>
<feature type="compositionally biased region" description="Low complexity" evidence="2">
    <location>
        <begin position="118"/>
        <end position="132"/>
    </location>
</feature>
<feature type="domain" description="Putative T7SS secretion signal" evidence="6">
    <location>
        <begin position="21"/>
        <end position="221"/>
    </location>
</feature>
<evidence type="ECO:0000256" key="3">
    <source>
        <dbReference type="SAM" id="Phobius"/>
    </source>
</evidence>
<feature type="compositionally biased region" description="Basic and acidic residues" evidence="2">
    <location>
        <begin position="1408"/>
        <end position="1423"/>
    </location>
</feature>
<keyword evidence="3" id="KW-0812">Transmembrane</keyword>
<dbReference type="EMBL" id="CP029193">
    <property type="protein sequence ID" value="QES28988.1"/>
    <property type="molecule type" value="Genomic_DNA"/>
</dbReference>
<feature type="domain" description="Teneurin-like YD-shell" evidence="7">
    <location>
        <begin position="814"/>
        <end position="946"/>
    </location>
</feature>
<sequence>MGGHRPSDWHVLDLEKDPTPGDPHRVRSLAKNLHDFADDVGKVLRDIKGMAGDEAILKWVGKTADAFTEKFEDAPDKLKKLRKSYEMAGDALSAYWPELERAQTLADKALVKGREAQADLSSAKSRLSSADSWVERAGKEADKYKDKPGGGKDVPKPDEDKVRAATRNANSAEKAQKSAQGDVDAAKSALEAAKKMAADARKMREEAAGTAKKKIDEASDAGIPNRKWWEEVGDWVSDNWDTIVAVCKVVVAVVGIIAMIVGGPILAAIVIVAGAIVLADTLSKYAKGQAGLMDVAFAALDCVPGMKGLTTAAKLGKGLKGLKGGLKGFKSARTAVKDGAKGAYNRAKTKIKGCGDPVDVATGHMYLQATDVTLPGTLPLSFTRRMTSGYRTGGWFGPSWTSTVDQRLELDEDGVVFVTEDGMLLTYPHPAGPGAPVLPDAGPRRPLERLDDGGYLISDPVGGRTLRFAAPDDDTAPLTRVSDRNGNTVDIEYDDGRPLAFRHSHGYRLTLAVTDDRVTALALAGAGPEGADVVLKRYAYTDGNLTAVADSSGLATRFTYDDELRVTSWTDSNGSRYDYTYDDRDRCVAQGGEAGHLANTFTYDVPDPDRPGHRVTEVTTSTGATSRFVINDRCLIVAETNPLGHTVLHAFDERDEVVSRTDGLGRTTRYEWDGLGNLVAVHHPDRTSSRIVHNEHSRPVEVVESDGRIWRYTYDERGNHLSTLSPTAALTRFAYDDHGRLTSVTDPLGHTTRIECDAAGLPLRTVDPTGGTTRYTRDGFGRPTTVTAPSGAVTHLEWTVEGRMARHVAADGGTESWTYDGEGNCTSHTDPMGGVSTFEYTHFDLLSARTGPDGARYTFEHDAELKLRRVVNPLGLTWSYEYDPAGRLVAENDFDGRVLHYVHDAADQLTARTVPSGETIRFERDVLGRTVAKDAAGDVTTYTYDDAGDLIGAVGPDVVLTLERDAAGHITSETVAGRTSTYTYDALGRRTGRTTPSGAVSTWTYDAAGNRAELVTSGRRLSFTHDADGRELSRRLGEDVAFTQGFDVMGRLTGQEIVGAAGRVQSRAYIYRADGHLVGVDDLLNGSRRFDLDPAGRVTGVHAASWSESYAYDAAGNQTSASWPSPMPGREAVGTRTYTGTRIRTAGGVRYAYDGAGRIVLRQKTRLSRKPDTWRYAWDAQDRLTSVVTPDGTRWRYQYDPLGRRTAKQRLAPGGENVVEQVDFTWDETNLCEQTSYVPGTADQAPGAVDTVTLTWEHKGLHPLTQAETKRTSDAATATQYEVDRRFYAIVTDIVGAPTELLDEQGGIAWRTRSSLWGATAWNRGATAYTPLRFPGQYHDAETGLHYNYFRHYDPETARYLTPDPLGLTPDPNHATYVHNPHTWSDPLGLTPCEDEILPKGYTSSPALEKDPYHPDMVGKRSERSRELYAATPKDRAAELGYKTRIPPQRAPFHSHGQEVFSNGKNYITPDVDGHNVSDGWKVFNKKGQRIGTYDADLNYIKK</sequence>
<dbReference type="InterPro" id="IPR031325">
    <property type="entry name" value="RHS_repeat"/>
</dbReference>
<feature type="domain" description="DUF6531" evidence="5">
    <location>
        <begin position="355"/>
        <end position="427"/>
    </location>
</feature>
<evidence type="ECO:0000259" key="4">
    <source>
        <dbReference type="Pfam" id="PF15526"/>
    </source>
</evidence>
<dbReference type="Pfam" id="PF20148">
    <property type="entry name" value="DUF6531"/>
    <property type="match status" value="1"/>
</dbReference>
<feature type="compositionally biased region" description="Basic and acidic residues" evidence="2">
    <location>
        <begin position="133"/>
        <end position="163"/>
    </location>
</feature>
<evidence type="ECO:0000256" key="2">
    <source>
        <dbReference type="SAM" id="MobiDB-lite"/>
    </source>
</evidence>
<dbReference type="Pfam" id="PF05593">
    <property type="entry name" value="RHS_repeat"/>
    <property type="match status" value="5"/>
</dbReference>
<name>A0A5P2BH15_STRVZ</name>
<dbReference type="PANTHER" id="PTHR32305:SF15">
    <property type="entry name" value="PROTEIN RHSA-RELATED"/>
    <property type="match status" value="1"/>
</dbReference>
<feature type="transmembrane region" description="Helical" evidence="3">
    <location>
        <begin position="249"/>
        <end position="279"/>
    </location>
</feature>
<evidence type="ECO:0000259" key="7">
    <source>
        <dbReference type="Pfam" id="PF25023"/>
    </source>
</evidence>
<dbReference type="InterPro" id="IPR038181">
    <property type="entry name" value="Ntox21_sf"/>
</dbReference>
<dbReference type="Pfam" id="PF15526">
    <property type="entry name" value="Ntox21"/>
    <property type="match status" value="1"/>
</dbReference>
<dbReference type="CDD" id="cd20685">
    <property type="entry name" value="CdiA-CT_Ecl_RNase-like"/>
    <property type="match status" value="1"/>
</dbReference>
<keyword evidence="9" id="KW-1185">Reference proteome</keyword>
<feature type="domain" description="Teneurin-like YD-shell" evidence="7">
    <location>
        <begin position="1285"/>
        <end position="1364"/>
    </location>
</feature>
<evidence type="ECO:0000259" key="6">
    <source>
        <dbReference type="Pfam" id="PF21725"/>
    </source>
</evidence>
<dbReference type="NCBIfam" id="TIGR03696">
    <property type="entry name" value="Rhs_assc_core"/>
    <property type="match status" value="1"/>
</dbReference>
<gene>
    <name evidence="8" type="ORF">DEJ47_23425</name>
</gene>
<proteinExistence type="predicted"/>
<dbReference type="Pfam" id="PF21725">
    <property type="entry name" value="T7SS_signal"/>
    <property type="match status" value="1"/>
</dbReference>
<evidence type="ECO:0000313" key="9">
    <source>
        <dbReference type="Proteomes" id="UP000323046"/>
    </source>
</evidence>